<evidence type="ECO:0000256" key="5">
    <source>
        <dbReference type="ARBA" id="ARBA00022679"/>
    </source>
</evidence>
<keyword evidence="6 10" id="KW-0949">S-adenosyl-L-methionine</keyword>
<dbReference type="GO" id="GO:0008033">
    <property type="term" value="P:tRNA processing"/>
    <property type="evidence" value="ECO:0007669"/>
    <property type="project" value="UniProtKB-UniRule"/>
</dbReference>
<sequence length="454" mass="50786">MPPFLVYFAQQHEDFRLAELDSLSVLEGVEIEYDPASYSFESPFLVVHVESASQAAKLVRRGILVRHIIEYWGSGETYAEVFDEVKREPERWLEYKHKSFKFTVEGYGRTLAQKEKVAAIESFSFLGFEGAIKMKGAEAEFFVCEEYPVLDTPLAAEQPRRIWFGRVVGQGSRELIDKFDVKKRTYLGNTTMDAELSLVMANQALARAGALVYDPFVGTGSFLLTCSHFGAYSVGSDIDGRQIRGTAGFRRGVNGISANLAQYGLGSRVLDTAVFDICRNPWRSGPLFDAIVTDPPYGVRAGAKRLGRRNGTVPEISLKLVDGVANHRRPDYLPPTVAYEMSDVISDLLEFAAEKLVVGGRLVYWLPTVADEYDPKDLPTHRVFRLVANSEQPFGGWSRRLVTMEKIAPLDTNECLMAPGVAATGDHLPAHRNFRDRYFSKFEPVEESPEAHDC</sequence>
<dbReference type="EC" id="2.1.1.214" evidence="9"/>
<evidence type="ECO:0000313" key="14">
    <source>
        <dbReference type="Proteomes" id="UP001150907"/>
    </source>
</evidence>
<evidence type="ECO:0000256" key="8">
    <source>
        <dbReference type="ARBA" id="ARBA00022884"/>
    </source>
</evidence>
<dbReference type="AlphaFoldDB" id="A0A9W8BMG6"/>
<evidence type="ECO:0000313" key="13">
    <source>
        <dbReference type="EMBL" id="KAJ2007832.1"/>
    </source>
</evidence>
<keyword evidence="5 10" id="KW-0808">Transferase</keyword>
<evidence type="ECO:0000256" key="6">
    <source>
        <dbReference type="ARBA" id="ARBA00022691"/>
    </source>
</evidence>
<dbReference type="Pfam" id="PF25904">
    <property type="entry name" value="Tmrp11_N"/>
    <property type="match status" value="1"/>
</dbReference>
<keyword evidence="7 10" id="KW-0819">tRNA processing</keyword>
<dbReference type="Gene3D" id="3.40.50.150">
    <property type="entry name" value="Vaccinia Virus protein VP39"/>
    <property type="match status" value="1"/>
</dbReference>
<dbReference type="PIRSF" id="PIRSF017259">
    <property type="entry name" value="tRNA_mtfrase_TRM11"/>
    <property type="match status" value="1"/>
</dbReference>
<evidence type="ECO:0000256" key="4">
    <source>
        <dbReference type="ARBA" id="ARBA00022603"/>
    </source>
</evidence>
<dbReference type="PROSITE" id="PS51627">
    <property type="entry name" value="SAM_MT_TRM11"/>
    <property type="match status" value="1"/>
</dbReference>
<keyword evidence="2" id="KW-0963">Cytoplasm</keyword>
<proteinExistence type="inferred from homology"/>
<keyword evidence="14" id="KW-1185">Reference proteome</keyword>
<feature type="domain" description="Ribosomal RNA large subunit methyltransferase K/L-like methyltransferase" evidence="11">
    <location>
        <begin position="183"/>
        <end position="305"/>
    </location>
</feature>
<dbReference type="GO" id="GO:0043527">
    <property type="term" value="C:tRNA methyltransferase complex"/>
    <property type="evidence" value="ECO:0007669"/>
    <property type="project" value="UniProtKB-ARBA"/>
</dbReference>
<evidence type="ECO:0000256" key="1">
    <source>
        <dbReference type="ARBA" id="ARBA00004496"/>
    </source>
</evidence>
<evidence type="ECO:0000256" key="10">
    <source>
        <dbReference type="PROSITE-ProRule" id="PRU00959"/>
    </source>
</evidence>
<evidence type="ECO:0000259" key="12">
    <source>
        <dbReference type="Pfam" id="PF25904"/>
    </source>
</evidence>
<keyword evidence="4 10" id="KW-0489">Methyltransferase</keyword>
<dbReference type="PANTHER" id="PTHR13370:SF3">
    <property type="entry name" value="TRNA (GUANINE(10)-N2)-METHYLTRANSFERASE HOMOLOG"/>
    <property type="match status" value="1"/>
</dbReference>
<name>A0A9W8BMG6_9FUNG</name>
<dbReference type="GO" id="GO:0000049">
    <property type="term" value="F:tRNA binding"/>
    <property type="evidence" value="ECO:0007669"/>
    <property type="project" value="UniProtKB-UniRule"/>
</dbReference>
<dbReference type="Proteomes" id="UP001150907">
    <property type="component" value="Unassembled WGS sequence"/>
</dbReference>
<gene>
    <name evidence="13" type="ORF">H4R26_000562</name>
</gene>
<dbReference type="InterPro" id="IPR000241">
    <property type="entry name" value="RlmKL-like_Mtase"/>
</dbReference>
<dbReference type="GO" id="GO:0005737">
    <property type="term" value="C:cytoplasm"/>
    <property type="evidence" value="ECO:0007669"/>
    <property type="project" value="UniProtKB-SubCell"/>
</dbReference>
<protein>
    <recommendedName>
        <fullName evidence="9">tRNA (guanine(10)-N(2))-methyltransferase</fullName>
        <ecNumber evidence="9">2.1.1.214</ecNumber>
    </recommendedName>
</protein>
<dbReference type="SUPFAM" id="SSF53335">
    <property type="entry name" value="S-adenosyl-L-methionine-dependent methyltransferases"/>
    <property type="match status" value="1"/>
</dbReference>
<feature type="domain" description="tRNA (guanine(10)-N(2))-methyltransferase TRMT11 N-terminal" evidence="12">
    <location>
        <begin position="4"/>
        <end position="173"/>
    </location>
</feature>
<evidence type="ECO:0000256" key="3">
    <source>
        <dbReference type="ARBA" id="ARBA00022555"/>
    </source>
</evidence>
<dbReference type="PROSITE" id="PS00092">
    <property type="entry name" value="N6_MTASE"/>
    <property type="match status" value="1"/>
</dbReference>
<dbReference type="OrthoDB" id="333024at2759"/>
<accession>A0A9W8BMG6</accession>
<comment type="caution">
    <text evidence="13">The sequence shown here is derived from an EMBL/GenBank/DDBJ whole genome shotgun (WGS) entry which is preliminary data.</text>
</comment>
<reference evidence="13" key="1">
    <citation type="submission" date="2022-07" db="EMBL/GenBank/DDBJ databases">
        <title>Phylogenomic reconstructions and comparative analyses of Kickxellomycotina fungi.</title>
        <authorList>
            <person name="Reynolds N.K."/>
            <person name="Stajich J.E."/>
            <person name="Barry K."/>
            <person name="Grigoriev I.V."/>
            <person name="Crous P."/>
            <person name="Smith M.E."/>
        </authorList>
    </citation>
    <scope>NUCLEOTIDE SEQUENCE</scope>
    <source>
        <strain evidence="13">IMI 214461</strain>
    </source>
</reference>
<dbReference type="InterPro" id="IPR002052">
    <property type="entry name" value="DNA_methylase_N6_adenine_CS"/>
</dbReference>
<dbReference type="EMBL" id="JANBQF010000017">
    <property type="protein sequence ID" value="KAJ2007832.1"/>
    <property type="molecule type" value="Genomic_DNA"/>
</dbReference>
<dbReference type="GO" id="GO:0032259">
    <property type="term" value="P:methylation"/>
    <property type="evidence" value="ECO:0007669"/>
    <property type="project" value="UniProtKB-UniRule"/>
</dbReference>
<dbReference type="InterPro" id="IPR029063">
    <property type="entry name" value="SAM-dependent_MTases_sf"/>
</dbReference>
<dbReference type="InterPro" id="IPR016691">
    <property type="entry name" value="TRMT11"/>
</dbReference>
<dbReference type="PANTHER" id="PTHR13370">
    <property type="entry name" value="RNA METHYLASE-RELATED"/>
    <property type="match status" value="1"/>
</dbReference>
<keyword evidence="3 10" id="KW-0820">tRNA-binding</keyword>
<evidence type="ECO:0000259" key="11">
    <source>
        <dbReference type="Pfam" id="PF01170"/>
    </source>
</evidence>
<evidence type="ECO:0000256" key="7">
    <source>
        <dbReference type="ARBA" id="ARBA00022694"/>
    </source>
</evidence>
<dbReference type="InterPro" id="IPR059073">
    <property type="entry name" value="TRMT11_N"/>
</dbReference>
<comment type="similarity">
    <text evidence="10">Belongs to the class I-like SAM-binding methyltransferase superfamily. TRM11 methyltransferase family.</text>
</comment>
<comment type="subcellular location">
    <subcellularLocation>
        <location evidence="1">Cytoplasm</location>
    </subcellularLocation>
</comment>
<dbReference type="PRINTS" id="PR00507">
    <property type="entry name" value="N12N6MTFRASE"/>
</dbReference>
<dbReference type="GO" id="GO:0160102">
    <property type="term" value="F:tRNA (guanine(10)-N2)-methyltransferase activity"/>
    <property type="evidence" value="ECO:0007669"/>
    <property type="project" value="UniProtKB-EC"/>
</dbReference>
<organism evidence="13 14">
    <name type="scientific">Coemansia thaxteri</name>
    <dbReference type="NCBI Taxonomy" id="2663907"/>
    <lineage>
        <taxon>Eukaryota</taxon>
        <taxon>Fungi</taxon>
        <taxon>Fungi incertae sedis</taxon>
        <taxon>Zoopagomycota</taxon>
        <taxon>Kickxellomycotina</taxon>
        <taxon>Kickxellomycetes</taxon>
        <taxon>Kickxellales</taxon>
        <taxon>Kickxellaceae</taxon>
        <taxon>Coemansia</taxon>
    </lineage>
</organism>
<evidence type="ECO:0000256" key="2">
    <source>
        <dbReference type="ARBA" id="ARBA00022490"/>
    </source>
</evidence>
<evidence type="ECO:0000256" key="9">
    <source>
        <dbReference type="ARBA" id="ARBA00066937"/>
    </source>
</evidence>
<keyword evidence="8 10" id="KW-0694">RNA-binding</keyword>
<dbReference type="Pfam" id="PF01170">
    <property type="entry name" value="UPF0020"/>
    <property type="match status" value="1"/>
</dbReference>